<comment type="catalytic activity">
    <reaction evidence="8">
        <text>tRNA(Gln) + L-glutamine + ATP = L-glutaminyl-tRNA(Gln) + AMP + diphosphate</text>
        <dbReference type="Rhea" id="RHEA:20121"/>
        <dbReference type="Rhea" id="RHEA-COMP:9662"/>
        <dbReference type="Rhea" id="RHEA-COMP:9681"/>
        <dbReference type="ChEBI" id="CHEBI:30616"/>
        <dbReference type="ChEBI" id="CHEBI:33019"/>
        <dbReference type="ChEBI" id="CHEBI:58359"/>
        <dbReference type="ChEBI" id="CHEBI:78442"/>
        <dbReference type="ChEBI" id="CHEBI:78521"/>
        <dbReference type="ChEBI" id="CHEBI:456215"/>
        <dbReference type="EC" id="6.1.1.18"/>
    </reaction>
</comment>
<evidence type="ECO:0000256" key="2">
    <source>
        <dbReference type="ARBA" id="ARBA00012836"/>
    </source>
</evidence>
<gene>
    <name evidence="11" type="ORF">TCIL3000_9_1710</name>
</gene>
<dbReference type="PANTHER" id="PTHR43097:SF4">
    <property type="entry name" value="GLUTAMINE--TRNA LIGASE"/>
    <property type="match status" value="1"/>
</dbReference>
<dbReference type="SUPFAM" id="SSF50715">
    <property type="entry name" value="Ribosomal protein L25-like"/>
    <property type="match status" value="1"/>
</dbReference>
<feature type="domain" description="Glutamyl/glutaminyl-tRNA synthetase class Ib anti-codon binding" evidence="9">
    <location>
        <begin position="45"/>
        <end position="143"/>
    </location>
</feature>
<accession>G0UTR0</accession>
<dbReference type="InterPro" id="IPR020056">
    <property type="entry name" value="Rbsml_bL25/Gln-tRNA_synth_N"/>
</dbReference>
<dbReference type="Pfam" id="PF20974">
    <property type="entry name" value="tRNA-synt_1c_C2"/>
    <property type="match status" value="1"/>
</dbReference>
<dbReference type="EMBL" id="HE575322">
    <property type="protein sequence ID" value="CCC92774.1"/>
    <property type="molecule type" value="Genomic_DNA"/>
</dbReference>
<evidence type="ECO:0000259" key="10">
    <source>
        <dbReference type="Pfam" id="PF20974"/>
    </source>
</evidence>
<protein>
    <recommendedName>
        <fullName evidence="2">glutamine--tRNA ligase</fullName>
        <ecNumber evidence="2">6.1.1.18</ecNumber>
    </recommendedName>
</protein>
<dbReference type="GO" id="GO:0004819">
    <property type="term" value="F:glutamine-tRNA ligase activity"/>
    <property type="evidence" value="ECO:0007669"/>
    <property type="project" value="UniProtKB-EC"/>
</dbReference>
<dbReference type="InterPro" id="IPR011035">
    <property type="entry name" value="Ribosomal_bL25/Gln-tRNA_synth"/>
</dbReference>
<evidence type="ECO:0000256" key="7">
    <source>
        <dbReference type="ARBA" id="ARBA00023146"/>
    </source>
</evidence>
<dbReference type="InterPro" id="IPR020061">
    <property type="entry name" value="Glu_tRNA_lig_a-bdl"/>
</dbReference>
<evidence type="ECO:0000256" key="4">
    <source>
        <dbReference type="ARBA" id="ARBA00022741"/>
    </source>
</evidence>
<reference evidence="11" key="1">
    <citation type="journal article" date="2012" name="Proc. Natl. Acad. Sci. U.S.A.">
        <title>Antigenic diversity is generated by distinct evolutionary mechanisms in African trypanosome species.</title>
        <authorList>
            <person name="Jackson A.P."/>
            <person name="Berry A."/>
            <person name="Aslett M."/>
            <person name="Allison H.C."/>
            <person name="Burton P."/>
            <person name="Vavrova-Anderson J."/>
            <person name="Brown R."/>
            <person name="Browne H."/>
            <person name="Corton N."/>
            <person name="Hauser H."/>
            <person name="Gamble J."/>
            <person name="Gilderthorp R."/>
            <person name="Marcello L."/>
            <person name="McQuillan J."/>
            <person name="Otto T.D."/>
            <person name="Quail M.A."/>
            <person name="Sanders M.J."/>
            <person name="van Tonder A."/>
            <person name="Ginger M.L."/>
            <person name="Field M.C."/>
            <person name="Barry J.D."/>
            <person name="Hertz-Fowler C."/>
            <person name="Berriman M."/>
        </authorList>
    </citation>
    <scope>NUCLEOTIDE SEQUENCE</scope>
    <source>
        <strain evidence="11">IL3000</strain>
    </source>
</reference>
<feature type="domain" description="tRNA synthetases class I (E and Q) anti-codon binding" evidence="10">
    <location>
        <begin position="155"/>
        <end position="226"/>
    </location>
</feature>
<evidence type="ECO:0000256" key="8">
    <source>
        <dbReference type="ARBA" id="ARBA00048270"/>
    </source>
</evidence>
<proteinExistence type="inferred from homology"/>
<evidence type="ECO:0000259" key="9">
    <source>
        <dbReference type="Pfam" id="PF03950"/>
    </source>
</evidence>
<dbReference type="GO" id="GO:0005524">
    <property type="term" value="F:ATP binding"/>
    <property type="evidence" value="ECO:0007669"/>
    <property type="project" value="UniProtKB-KW"/>
</dbReference>
<comment type="similarity">
    <text evidence="1">Belongs to the class-I aminoacyl-tRNA synthetase family.</text>
</comment>
<sequence>MRRRGYTPRAINRFCDLVGITRSMNVIQMSMLEHVLREDLDDTTNRRLMIIDPVKVVVDNWDGEMEVECPNHPRKAELGTRKVTFSGTFYIDRSDFRMEDNDSKFYGLAPGPRAVGLKYSGNVTCLGYECDETGQLSLIHVEIDFERKKKPKTNISWVSEKTAVPVEFRLYDYLLKDDRAAIDPDFLQYINAESEKVVHGYAEPALLNAKVFDSVQAERFGYFVVDPDTRTDHLVMNRVLSLKEDKEKASFSHGEPGAGQKKK</sequence>
<dbReference type="InterPro" id="IPR050132">
    <property type="entry name" value="Gln/Glu-tRNA_Ligase"/>
</dbReference>
<dbReference type="InterPro" id="IPR049437">
    <property type="entry name" value="tRNA-synt_1c_C2"/>
</dbReference>
<organism evidence="11">
    <name type="scientific">Trypanosoma congolense (strain IL3000)</name>
    <dbReference type="NCBI Taxonomy" id="1068625"/>
    <lineage>
        <taxon>Eukaryota</taxon>
        <taxon>Discoba</taxon>
        <taxon>Euglenozoa</taxon>
        <taxon>Kinetoplastea</taxon>
        <taxon>Metakinetoplastina</taxon>
        <taxon>Trypanosomatida</taxon>
        <taxon>Trypanosomatidae</taxon>
        <taxon>Trypanosoma</taxon>
        <taxon>Nannomonas</taxon>
    </lineage>
</organism>
<dbReference type="EC" id="6.1.1.18" evidence="2"/>
<dbReference type="GO" id="GO:0006425">
    <property type="term" value="P:glutaminyl-tRNA aminoacylation"/>
    <property type="evidence" value="ECO:0007669"/>
    <property type="project" value="TreeGrafter"/>
</dbReference>
<dbReference type="Gene3D" id="1.10.1160.10">
    <property type="entry name" value="Glutamyl-trna Synthetase, Domain 2"/>
    <property type="match status" value="1"/>
</dbReference>
<dbReference type="FunFam" id="2.40.240.10:FF:000007">
    <property type="entry name" value="Glutamine--tRNA ligase"/>
    <property type="match status" value="1"/>
</dbReference>
<dbReference type="GO" id="GO:0005829">
    <property type="term" value="C:cytosol"/>
    <property type="evidence" value="ECO:0007669"/>
    <property type="project" value="TreeGrafter"/>
</dbReference>
<keyword evidence="6" id="KW-0648">Protein biosynthesis</keyword>
<evidence type="ECO:0000256" key="6">
    <source>
        <dbReference type="ARBA" id="ARBA00022917"/>
    </source>
</evidence>
<evidence type="ECO:0000313" key="11">
    <source>
        <dbReference type="EMBL" id="CCC92774.1"/>
    </source>
</evidence>
<evidence type="ECO:0000256" key="1">
    <source>
        <dbReference type="ARBA" id="ARBA00005594"/>
    </source>
</evidence>
<keyword evidence="3" id="KW-0436">Ligase</keyword>
<keyword evidence="7" id="KW-0030">Aminoacyl-tRNA synthetase</keyword>
<keyword evidence="5" id="KW-0067">ATP-binding</keyword>
<dbReference type="VEuPathDB" id="TriTrypDB:TcIL3000_9_1710"/>
<name>G0UTR0_TRYCI</name>
<dbReference type="Pfam" id="PF03950">
    <property type="entry name" value="tRNA-synt_1c_C"/>
    <property type="match status" value="1"/>
</dbReference>
<dbReference type="Gene3D" id="2.40.240.10">
    <property type="entry name" value="Ribosomal Protein L25, Chain P"/>
    <property type="match status" value="2"/>
</dbReference>
<evidence type="ECO:0000256" key="5">
    <source>
        <dbReference type="ARBA" id="ARBA00022840"/>
    </source>
</evidence>
<dbReference type="PANTHER" id="PTHR43097">
    <property type="entry name" value="GLUTAMINE-TRNA LIGASE"/>
    <property type="match status" value="1"/>
</dbReference>
<dbReference type="InterPro" id="IPR020059">
    <property type="entry name" value="Glu/Gln-tRNA-synth_Ib_codon-bd"/>
</dbReference>
<dbReference type="AlphaFoldDB" id="G0UTR0"/>
<keyword evidence="4" id="KW-0547">Nucleotide-binding</keyword>
<evidence type="ECO:0000256" key="3">
    <source>
        <dbReference type="ARBA" id="ARBA00022598"/>
    </source>
</evidence>